<accession>A0ABV0PH36</accession>
<protein>
    <submittedName>
        <fullName evidence="1">Uncharacterized protein</fullName>
    </submittedName>
</protein>
<name>A0ABV0PH36_9TELE</name>
<gene>
    <name evidence="1" type="ORF">GOODEAATRI_026074</name>
</gene>
<sequence length="110" mass="12139">MILPPPNFTLDTMQSVNVVLLVTTKASQSQSFSFSEFIYLEKDMKWKSTSEAADPPQRLMNPSETHCGSWLCAVGSYCLYFLIPSGNNESSNVNSDKNNGNSPSILVLNL</sequence>
<proteinExistence type="predicted"/>
<evidence type="ECO:0000313" key="2">
    <source>
        <dbReference type="Proteomes" id="UP001476798"/>
    </source>
</evidence>
<reference evidence="1 2" key="1">
    <citation type="submission" date="2021-06" db="EMBL/GenBank/DDBJ databases">
        <authorList>
            <person name="Palmer J.M."/>
        </authorList>
    </citation>
    <scope>NUCLEOTIDE SEQUENCE [LARGE SCALE GENOMIC DNA]</scope>
    <source>
        <strain evidence="1 2">GA_2019</strain>
        <tissue evidence="1">Muscle</tissue>
    </source>
</reference>
<organism evidence="1 2">
    <name type="scientific">Goodea atripinnis</name>
    <dbReference type="NCBI Taxonomy" id="208336"/>
    <lineage>
        <taxon>Eukaryota</taxon>
        <taxon>Metazoa</taxon>
        <taxon>Chordata</taxon>
        <taxon>Craniata</taxon>
        <taxon>Vertebrata</taxon>
        <taxon>Euteleostomi</taxon>
        <taxon>Actinopterygii</taxon>
        <taxon>Neopterygii</taxon>
        <taxon>Teleostei</taxon>
        <taxon>Neoteleostei</taxon>
        <taxon>Acanthomorphata</taxon>
        <taxon>Ovalentaria</taxon>
        <taxon>Atherinomorphae</taxon>
        <taxon>Cyprinodontiformes</taxon>
        <taxon>Goodeidae</taxon>
        <taxon>Goodea</taxon>
    </lineage>
</organism>
<keyword evidence="2" id="KW-1185">Reference proteome</keyword>
<evidence type="ECO:0000313" key="1">
    <source>
        <dbReference type="EMBL" id="MEQ2182805.1"/>
    </source>
</evidence>
<dbReference type="Proteomes" id="UP001476798">
    <property type="component" value="Unassembled WGS sequence"/>
</dbReference>
<dbReference type="EMBL" id="JAHRIO010073133">
    <property type="protein sequence ID" value="MEQ2182805.1"/>
    <property type="molecule type" value="Genomic_DNA"/>
</dbReference>
<comment type="caution">
    <text evidence="1">The sequence shown here is derived from an EMBL/GenBank/DDBJ whole genome shotgun (WGS) entry which is preliminary data.</text>
</comment>